<organism evidence="4">
    <name type="scientific">Paulinella chromatophora</name>
    <dbReference type="NCBI Taxonomy" id="39717"/>
    <lineage>
        <taxon>Eukaryota</taxon>
        <taxon>Sar</taxon>
        <taxon>Rhizaria</taxon>
        <taxon>Cercozoa</taxon>
        <taxon>Imbricatea</taxon>
        <taxon>Silicofilosea</taxon>
        <taxon>Euglyphida</taxon>
        <taxon>Paulinellidae</taxon>
        <taxon>Paulinella</taxon>
    </lineage>
</organism>
<dbReference type="PROSITE" id="PS50935">
    <property type="entry name" value="SSB"/>
    <property type="match status" value="1"/>
</dbReference>
<dbReference type="AlphaFoldDB" id="B1X5S0"/>
<dbReference type="Gene3D" id="2.40.50.140">
    <property type="entry name" value="Nucleic acid-binding proteins"/>
    <property type="match status" value="1"/>
</dbReference>
<evidence type="ECO:0000313" key="4">
    <source>
        <dbReference type="EMBL" id="ACB43289.1"/>
    </source>
</evidence>
<protein>
    <recommendedName>
        <fullName evidence="5">Single-stranded DNA-binding protein</fullName>
    </recommendedName>
</protein>
<reference evidence="4" key="1">
    <citation type="submission" date="2007-08" db="EMBL/GenBank/DDBJ databases">
        <authorList>
            <person name="Gloeckner G."/>
            <person name="Nowack E."/>
            <person name="Melkonian M."/>
        </authorList>
    </citation>
    <scope>NUCLEOTIDE SEQUENCE</scope>
</reference>
<evidence type="ECO:0000256" key="2">
    <source>
        <dbReference type="PROSITE-ProRule" id="PRU00252"/>
    </source>
</evidence>
<dbReference type="SUPFAM" id="SSF50249">
    <property type="entry name" value="Nucleic acid-binding proteins"/>
    <property type="match status" value="1"/>
</dbReference>
<reference evidence="4" key="2">
    <citation type="journal article" date="2008" name="Curr. Biol.">
        <title>Chromatophore genome sequence of Paulinella sheds light on acquisition of photosynthesis by eukaryotes.</title>
        <authorList>
            <person name="Nowack E.C.M."/>
            <person name="Melkonian M."/>
            <person name="Gloeckner G."/>
        </authorList>
    </citation>
    <scope>NUCLEOTIDE SEQUENCE [LARGE SCALE GENOMIC DNA]</scope>
</reference>
<dbReference type="RefSeq" id="YP_002049499.1">
    <property type="nucleotide sequence ID" value="NC_011087.1"/>
</dbReference>
<dbReference type="EMBL" id="CP000815">
    <property type="protein sequence ID" value="ACB43289.1"/>
    <property type="molecule type" value="Genomic_DNA"/>
</dbReference>
<dbReference type="GO" id="GO:0003697">
    <property type="term" value="F:single-stranded DNA binding"/>
    <property type="evidence" value="ECO:0007669"/>
    <property type="project" value="InterPro"/>
</dbReference>
<dbReference type="InterPro" id="IPR000424">
    <property type="entry name" value="Primosome_PriB/ssb"/>
</dbReference>
<proteinExistence type="predicted"/>
<feature type="region of interest" description="Disordered" evidence="3">
    <location>
        <begin position="133"/>
        <end position="162"/>
    </location>
</feature>
<dbReference type="InterPro" id="IPR012340">
    <property type="entry name" value="NA-bd_OB-fold"/>
</dbReference>
<name>B1X5S0_PAUCH</name>
<evidence type="ECO:0000256" key="3">
    <source>
        <dbReference type="SAM" id="MobiDB-lite"/>
    </source>
</evidence>
<sequence length="162" mass="18254">MNHCLLEVLILETPKIRYTRGSKIQVIEMMVELESLGSDGPASKLKVVGWGNIAQDIVNKIQVGEWWVLEGSLRMSCMPLSYEINGMGIKEKKAELTLSRLYPVRKNTSIDQPAQVVINRTIEMPRKITPVTGLPKTKLPKPDWDTSPLVPDLLESEDEIPF</sequence>
<geneLocation type="organellar chromatophore" evidence="4"/>
<accession>B1X5S0</accession>
<keyword evidence="4" id="KW-0934">Plastid</keyword>
<keyword evidence="1 2" id="KW-0238">DNA-binding</keyword>
<evidence type="ECO:0008006" key="5">
    <source>
        <dbReference type="Google" id="ProtNLM"/>
    </source>
</evidence>
<evidence type="ECO:0000256" key="1">
    <source>
        <dbReference type="ARBA" id="ARBA00023125"/>
    </source>
</evidence>
<dbReference type="GeneID" id="6481661"/>
<gene>
    <name evidence="4" type="ordered locus">PCC_0880</name>
</gene>